<dbReference type="EMBL" id="BGPR01008756">
    <property type="protein sequence ID" value="GBN35850.1"/>
    <property type="molecule type" value="Genomic_DNA"/>
</dbReference>
<evidence type="ECO:0000313" key="2">
    <source>
        <dbReference type="EMBL" id="GBN35850.1"/>
    </source>
</evidence>
<sequence>MSTSLVGQQSSSSYVVDVRNVRCGLRRLPAGSDPELQVPLPEPSAPEPPLLRTRSRTAPLAPGTVEPLAM</sequence>
<gene>
    <name evidence="2" type="ORF">AVEN_245921_1</name>
</gene>
<evidence type="ECO:0000256" key="1">
    <source>
        <dbReference type="SAM" id="MobiDB-lite"/>
    </source>
</evidence>
<evidence type="ECO:0000313" key="3">
    <source>
        <dbReference type="Proteomes" id="UP000499080"/>
    </source>
</evidence>
<dbReference type="AlphaFoldDB" id="A0A4Y2NB27"/>
<keyword evidence="3" id="KW-1185">Reference proteome</keyword>
<organism evidence="2 3">
    <name type="scientific">Araneus ventricosus</name>
    <name type="common">Orbweaver spider</name>
    <name type="synonym">Epeira ventricosa</name>
    <dbReference type="NCBI Taxonomy" id="182803"/>
    <lineage>
        <taxon>Eukaryota</taxon>
        <taxon>Metazoa</taxon>
        <taxon>Ecdysozoa</taxon>
        <taxon>Arthropoda</taxon>
        <taxon>Chelicerata</taxon>
        <taxon>Arachnida</taxon>
        <taxon>Araneae</taxon>
        <taxon>Araneomorphae</taxon>
        <taxon>Entelegynae</taxon>
        <taxon>Araneoidea</taxon>
        <taxon>Araneidae</taxon>
        <taxon>Araneus</taxon>
    </lineage>
</organism>
<accession>A0A4Y2NB27</accession>
<comment type="caution">
    <text evidence="2">The sequence shown here is derived from an EMBL/GenBank/DDBJ whole genome shotgun (WGS) entry which is preliminary data.</text>
</comment>
<dbReference type="Proteomes" id="UP000499080">
    <property type="component" value="Unassembled WGS sequence"/>
</dbReference>
<feature type="region of interest" description="Disordered" evidence="1">
    <location>
        <begin position="28"/>
        <end position="70"/>
    </location>
</feature>
<name>A0A4Y2NB27_ARAVE</name>
<protein>
    <submittedName>
        <fullName evidence="2">Uncharacterized protein</fullName>
    </submittedName>
</protein>
<reference evidence="2 3" key="1">
    <citation type="journal article" date="2019" name="Sci. Rep.">
        <title>Orb-weaving spider Araneus ventricosus genome elucidates the spidroin gene catalogue.</title>
        <authorList>
            <person name="Kono N."/>
            <person name="Nakamura H."/>
            <person name="Ohtoshi R."/>
            <person name="Moran D.A.P."/>
            <person name="Shinohara A."/>
            <person name="Yoshida Y."/>
            <person name="Fujiwara M."/>
            <person name="Mori M."/>
            <person name="Tomita M."/>
            <person name="Arakawa K."/>
        </authorList>
    </citation>
    <scope>NUCLEOTIDE SEQUENCE [LARGE SCALE GENOMIC DNA]</scope>
</reference>
<proteinExistence type="predicted"/>
<feature type="compositionally biased region" description="Pro residues" evidence="1">
    <location>
        <begin position="40"/>
        <end position="49"/>
    </location>
</feature>